<dbReference type="eggNOG" id="COG3664">
    <property type="taxonomic scope" value="Bacteria"/>
</dbReference>
<feature type="signal peptide" evidence="5">
    <location>
        <begin position="1"/>
        <end position="28"/>
    </location>
</feature>
<evidence type="ECO:0000256" key="5">
    <source>
        <dbReference type="SAM" id="SignalP"/>
    </source>
</evidence>
<protein>
    <submittedName>
        <fullName evidence="7">Glycoside hydrolase family 39</fullName>
    </submittedName>
</protein>
<dbReference type="SUPFAM" id="SSF51445">
    <property type="entry name" value="(Trans)glycosidases"/>
    <property type="match status" value="1"/>
</dbReference>
<dbReference type="Gene3D" id="3.20.20.80">
    <property type="entry name" value="Glycosidases"/>
    <property type="match status" value="1"/>
</dbReference>
<dbReference type="InterPro" id="IPR051923">
    <property type="entry name" value="Glycosyl_Hydrolase_39"/>
</dbReference>
<dbReference type="EMBL" id="CP002480">
    <property type="protein sequence ID" value="ADW67251.1"/>
    <property type="molecule type" value="Genomic_DNA"/>
</dbReference>
<dbReference type="PROSITE" id="PS51257">
    <property type="entry name" value="PROKAR_LIPOPROTEIN"/>
    <property type="match status" value="1"/>
</dbReference>
<feature type="chain" id="PRO_5003233892" evidence="5">
    <location>
        <begin position="29"/>
        <end position="529"/>
    </location>
</feature>
<organism evidence="8">
    <name type="scientific">Granulicella tundricola (strain ATCC BAA-1859 / DSM 23138 / MP5ACTX9)</name>
    <dbReference type="NCBI Taxonomy" id="1198114"/>
    <lineage>
        <taxon>Bacteria</taxon>
        <taxon>Pseudomonadati</taxon>
        <taxon>Acidobacteriota</taxon>
        <taxon>Terriglobia</taxon>
        <taxon>Terriglobales</taxon>
        <taxon>Acidobacteriaceae</taxon>
        <taxon>Granulicella</taxon>
    </lineage>
</organism>
<dbReference type="RefSeq" id="WP_013578579.1">
    <property type="nucleotide sequence ID" value="NC_015064.1"/>
</dbReference>
<dbReference type="SUPFAM" id="SSF51011">
    <property type="entry name" value="Glycosyl hydrolase domain"/>
    <property type="match status" value="1"/>
</dbReference>
<dbReference type="InterPro" id="IPR049165">
    <property type="entry name" value="GH39_as"/>
</dbReference>
<keyword evidence="8" id="KW-1185">Reference proteome</keyword>
<sequence length="529" mass="58173">MRSLRRAARLAPMLLSSVLAGSCAVAQSAPDSSTTVRLTVDAHAAATPFPHFWEQTFGSGRAILSLRDSYRIDLDKVHGITGFDSVRFHGILNDDVGLYDPDRKTKNPGLAAQDDPSAGGTVYNFSYIDQIYDGLLAHHVRPFVELSFMPAKMASNPAAIHPFWYHPNTSPPKDYALWDGMITALAQHLIARYGIEEVSHWNFEVWNEPNLDFWSGKPAQESYFKLYDHTARDLKAVSARIRVGGPATAQAAWVGDFLKHCKDNNVPVDFASTHVYANDTAENVMKIKEDVPRDKMVCSAVKMVHDQIVGSPLPKTPLIMSEYNASYANEPAVTDSIYMGPWMATTISQCDGMTESMSYWSFSDVFEEQGVVRTPFYGGFGLMAEDNIPKPAFNVFAMLHGLGTERLKLDSDSAMLTRRADGTLVMALWNYVAPTEPTTSDVAPAGAVRRFTLTLPGGAKQATIMRVDQDHGNVIKAFDAMGKPATPSREQIKQLQQAGQASPAEHVAIRNHQLDLTIPPAGLVVLELK</sequence>
<dbReference type="PANTHER" id="PTHR12631">
    <property type="entry name" value="ALPHA-L-IDURONIDASE"/>
    <property type="match status" value="1"/>
</dbReference>
<keyword evidence="2 7" id="KW-0378">Hydrolase</keyword>
<evidence type="ECO:0000259" key="6">
    <source>
        <dbReference type="Pfam" id="PF01229"/>
    </source>
</evidence>
<dbReference type="PANTHER" id="PTHR12631:SF10">
    <property type="entry name" value="BETA-XYLOSIDASE-LIKE PROTEIN-RELATED"/>
    <property type="match status" value="1"/>
</dbReference>
<dbReference type="AlphaFoldDB" id="E8WV76"/>
<dbReference type="Proteomes" id="UP000000343">
    <property type="component" value="Chromosome"/>
</dbReference>
<feature type="active site" description="Proton donor" evidence="4">
    <location>
        <position position="208"/>
    </location>
</feature>
<evidence type="ECO:0000313" key="8">
    <source>
        <dbReference type="Proteomes" id="UP000000343"/>
    </source>
</evidence>
<dbReference type="PROSITE" id="PS01027">
    <property type="entry name" value="GLYCOSYL_HYDROL_F39"/>
    <property type="match status" value="1"/>
</dbReference>
<accession>E8WV76</accession>
<dbReference type="HOGENOM" id="CLU_028597_0_0_0"/>
<evidence type="ECO:0000256" key="4">
    <source>
        <dbReference type="PIRSR" id="PIRSR600514-1"/>
    </source>
</evidence>
<dbReference type="STRING" id="1198114.AciX9_0177"/>
<dbReference type="PRINTS" id="PR00745">
    <property type="entry name" value="GLHYDRLASE39"/>
</dbReference>
<dbReference type="KEGG" id="acm:AciX9_0177"/>
<evidence type="ECO:0000256" key="1">
    <source>
        <dbReference type="ARBA" id="ARBA00008875"/>
    </source>
</evidence>
<proteinExistence type="inferred from homology"/>
<gene>
    <name evidence="7" type="ordered locus">AciX9_0177</name>
</gene>
<name>E8WV76_GRATM</name>
<dbReference type="InterPro" id="IPR000514">
    <property type="entry name" value="Glyco_hydro_39"/>
</dbReference>
<dbReference type="InterPro" id="IPR049166">
    <property type="entry name" value="GH39_cat"/>
</dbReference>
<dbReference type="OrthoDB" id="9776971at2"/>
<keyword evidence="3" id="KW-0326">Glycosidase</keyword>
<evidence type="ECO:0000256" key="2">
    <source>
        <dbReference type="ARBA" id="ARBA00022801"/>
    </source>
</evidence>
<keyword evidence="5" id="KW-0732">Signal</keyword>
<dbReference type="Gene3D" id="2.60.40.1500">
    <property type="entry name" value="Glycosyl hydrolase domain, family 39"/>
    <property type="match status" value="1"/>
</dbReference>
<feature type="domain" description="Glycosyl hydrolases family 39 N-terminal catalytic" evidence="6">
    <location>
        <begin position="37"/>
        <end position="500"/>
    </location>
</feature>
<evidence type="ECO:0000313" key="7">
    <source>
        <dbReference type="EMBL" id="ADW67251.1"/>
    </source>
</evidence>
<dbReference type="Pfam" id="PF01229">
    <property type="entry name" value="Glyco_hydro_39"/>
    <property type="match status" value="1"/>
</dbReference>
<dbReference type="GO" id="GO:0005975">
    <property type="term" value="P:carbohydrate metabolic process"/>
    <property type="evidence" value="ECO:0007669"/>
    <property type="project" value="InterPro"/>
</dbReference>
<dbReference type="InterPro" id="IPR017853">
    <property type="entry name" value="GH"/>
</dbReference>
<comment type="similarity">
    <text evidence="1">Belongs to the glycosyl hydrolase 39 family.</text>
</comment>
<reference evidence="8" key="1">
    <citation type="submission" date="2011-01" db="EMBL/GenBank/DDBJ databases">
        <title>Complete sequence of chromosome of Acidobacterium sp. MP5ACTX9.</title>
        <authorList>
            <consortium name="US DOE Joint Genome Institute"/>
            <person name="Lucas S."/>
            <person name="Copeland A."/>
            <person name="Lapidus A."/>
            <person name="Cheng J.-F."/>
            <person name="Goodwin L."/>
            <person name="Pitluck S."/>
            <person name="Teshima H."/>
            <person name="Detter J.C."/>
            <person name="Han C."/>
            <person name="Tapia R."/>
            <person name="Land M."/>
            <person name="Hauser L."/>
            <person name="Kyrpides N."/>
            <person name="Ivanova N."/>
            <person name="Ovchinnikova G."/>
            <person name="Pagani I."/>
            <person name="Rawat S.R."/>
            <person name="Mannisto M."/>
            <person name="Haggblom M.M."/>
            <person name="Woyke T."/>
        </authorList>
    </citation>
    <scope>NUCLEOTIDE SEQUENCE [LARGE SCALE GENOMIC DNA]</scope>
    <source>
        <strain evidence="8">MP5ACTX9</strain>
    </source>
</reference>
<evidence type="ECO:0000256" key="3">
    <source>
        <dbReference type="ARBA" id="ARBA00023295"/>
    </source>
</evidence>
<dbReference type="PaxDb" id="1198114-AciX9_0177"/>
<dbReference type="GO" id="GO:0004553">
    <property type="term" value="F:hydrolase activity, hydrolyzing O-glycosyl compounds"/>
    <property type="evidence" value="ECO:0007669"/>
    <property type="project" value="InterPro"/>
</dbReference>